<proteinExistence type="predicted"/>
<name>A0ABT3NZI7_9PROT</name>
<gene>
    <name evidence="2" type="ORF">OF850_15280</name>
</gene>
<evidence type="ECO:0000313" key="3">
    <source>
        <dbReference type="Proteomes" id="UP001526430"/>
    </source>
</evidence>
<keyword evidence="3" id="KW-1185">Reference proteome</keyword>
<dbReference type="EMBL" id="JAPFQI010000012">
    <property type="protein sequence ID" value="MCW8086994.1"/>
    <property type="molecule type" value="Genomic_DNA"/>
</dbReference>
<evidence type="ECO:0000259" key="1">
    <source>
        <dbReference type="PROSITE" id="PS51340"/>
    </source>
</evidence>
<protein>
    <submittedName>
        <fullName evidence="2">MOSC domain-containing protein</fullName>
    </submittedName>
</protein>
<sequence length="253" mass="27769">MRIEHIYRYPVKGFSAEALEEVTLQPGECLPHDRVFALAQTDAPIDPDAPVWMRKTNFACLAANARIAKLHTAYDPATRIWLIRPPEGEPLAANLGTPEGRAAAERFVTDFMGDEARGPLRLIEGKGHNFTDIPQKSVSIISLASLAALERAHGMRLDPLRFRANFYVAGGAEWADFDLMGQEIMLGRAKLRVWKRIVRCAATEVNPDTAERDANPPRELRKAFGHIDLGVQAEVIEGGAVAVGDALEPLTPA</sequence>
<dbReference type="Pfam" id="PF03473">
    <property type="entry name" value="MOSC"/>
    <property type="match status" value="1"/>
</dbReference>
<dbReference type="InterPro" id="IPR005302">
    <property type="entry name" value="MoCF_Sase_C"/>
</dbReference>
<comment type="caution">
    <text evidence="2">The sequence shown here is derived from an EMBL/GenBank/DDBJ whole genome shotgun (WGS) entry which is preliminary data.</text>
</comment>
<dbReference type="Gene3D" id="2.40.33.20">
    <property type="entry name" value="PK beta-barrel domain-like"/>
    <property type="match status" value="1"/>
</dbReference>
<accession>A0ABT3NZI7</accession>
<dbReference type="SUPFAM" id="SSF50800">
    <property type="entry name" value="PK beta-barrel domain-like"/>
    <property type="match status" value="1"/>
</dbReference>
<feature type="domain" description="MOSC" evidence="1">
    <location>
        <begin position="84"/>
        <end position="250"/>
    </location>
</feature>
<dbReference type="RefSeq" id="WP_301591132.1">
    <property type="nucleotide sequence ID" value="NZ_JAPFQI010000012.1"/>
</dbReference>
<reference evidence="2 3" key="1">
    <citation type="submission" date="2022-10" db="EMBL/GenBank/DDBJ databases">
        <title>Roseococcus glaciei nov., sp. nov., isolated from glacier.</title>
        <authorList>
            <person name="Liu Q."/>
            <person name="Xin Y.-H."/>
        </authorList>
    </citation>
    <scope>NUCLEOTIDE SEQUENCE [LARGE SCALE GENOMIC DNA]</scope>
    <source>
        <strain evidence="2 3">MDT2-1-1</strain>
    </source>
</reference>
<dbReference type="InterPro" id="IPR011037">
    <property type="entry name" value="Pyrv_Knase-like_insert_dom_sf"/>
</dbReference>
<dbReference type="PROSITE" id="PS51340">
    <property type="entry name" value="MOSC"/>
    <property type="match status" value="1"/>
</dbReference>
<organism evidence="2 3">
    <name type="scientific">Sabulicella glaciei</name>
    <dbReference type="NCBI Taxonomy" id="2984948"/>
    <lineage>
        <taxon>Bacteria</taxon>
        <taxon>Pseudomonadati</taxon>
        <taxon>Pseudomonadota</taxon>
        <taxon>Alphaproteobacteria</taxon>
        <taxon>Acetobacterales</taxon>
        <taxon>Acetobacteraceae</taxon>
        <taxon>Sabulicella</taxon>
    </lineage>
</organism>
<evidence type="ECO:0000313" key="2">
    <source>
        <dbReference type="EMBL" id="MCW8086994.1"/>
    </source>
</evidence>
<dbReference type="Proteomes" id="UP001526430">
    <property type="component" value="Unassembled WGS sequence"/>
</dbReference>